<dbReference type="HAMAP" id="MF_00336">
    <property type="entry name" value="BioD"/>
    <property type="match status" value="1"/>
</dbReference>
<dbReference type="SUPFAM" id="SSF52540">
    <property type="entry name" value="P-loop containing nucleoside triphosphate hydrolases"/>
    <property type="match status" value="1"/>
</dbReference>
<dbReference type="GO" id="GO:0005829">
    <property type="term" value="C:cytosol"/>
    <property type="evidence" value="ECO:0007669"/>
    <property type="project" value="TreeGrafter"/>
</dbReference>
<dbReference type="GO" id="GO:0000287">
    <property type="term" value="F:magnesium ion binding"/>
    <property type="evidence" value="ECO:0007669"/>
    <property type="project" value="UniProtKB-UniRule"/>
</dbReference>
<dbReference type="GO" id="GO:0005524">
    <property type="term" value="F:ATP binding"/>
    <property type="evidence" value="ECO:0007669"/>
    <property type="project" value="UniProtKB-UniRule"/>
</dbReference>
<keyword evidence="2" id="KW-0067">ATP-binding</keyword>
<dbReference type="EMBL" id="FZQA01000004">
    <property type="protein sequence ID" value="SNT74204.1"/>
    <property type="molecule type" value="Genomic_DNA"/>
</dbReference>
<dbReference type="Pfam" id="PF13500">
    <property type="entry name" value="AAA_26"/>
    <property type="match status" value="1"/>
</dbReference>
<keyword evidence="2" id="KW-0460">Magnesium</keyword>
<feature type="active site" evidence="2">
    <location>
        <position position="38"/>
    </location>
</feature>
<comment type="function">
    <text evidence="2">Catalyzes a mechanistically unusual reaction, the ATP-dependent insertion of CO2 between the N7 and N8 nitrogen atoms of 7,8-diaminopelargonic acid (DAPA, also called 7,8-diammoniononanoate) to form a ureido ring.</text>
</comment>
<evidence type="ECO:0000256" key="2">
    <source>
        <dbReference type="HAMAP-Rule" id="MF_00336"/>
    </source>
</evidence>
<dbReference type="Gene3D" id="3.40.50.300">
    <property type="entry name" value="P-loop containing nucleotide triphosphate hydrolases"/>
    <property type="match status" value="1"/>
</dbReference>
<dbReference type="NCBIfam" id="TIGR00347">
    <property type="entry name" value="bioD"/>
    <property type="match status" value="1"/>
</dbReference>
<comment type="subcellular location">
    <subcellularLocation>
        <location evidence="2">Cytoplasm</location>
    </subcellularLocation>
</comment>
<protein>
    <recommendedName>
        <fullName evidence="2">ATP-dependent dethiobiotin synthetase BioD</fullName>
        <ecNumber evidence="2">6.3.3.3</ecNumber>
    </recommendedName>
    <alternativeName>
        <fullName evidence="2">DTB synthetase</fullName>
        <shortName evidence="2">DTBS</shortName>
    </alternativeName>
    <alternativeName>
        <fullName evidence="2">Dethiobiotin synthase</fullName>
    </alternativeName>
</protein>
<feature type="binding site" evidence="2">
    <location>
        <begin position="118"/>
        <end position="121"/>
    </location>
    <ligand>
        <name>ATP</name>
        <dbReference type="ChEBI" id="CHEBI:30616"/>
    </ligand>
</feature>
<sequence>MSAGAMMLGAGTEIGKTHVACALLAEARRRGLSVRAVKPVMSGFSRAGLAASDAGHLAAACGETLDDTNLSRYCLAAFEPALAPNVAARAAGAPLDYDALVRFARAALAEGADFTLIEGAGGVLSPLTDERLNADLAADLPLPGILATASYLGAVSHTLSAIESCERRGIRIAALAVSQPSEDFGAPAALAEEFSRWTGVPAALFPFGDDGRAGAAALLRLVMAA</sequence>
<dbReference type="PANTHER" id="PTHR43210">
    <property type="entry name" value="DETHIOBIOTIN SYNTHETASE"/>
    <property type="match status" value="1"/>
</dbReference>
<dbReference type="EC" id="6.3.3.3" evidence="2"/>
<keyword evidence="2" id="KW-0963">Cytoplasm</keyword>
<keyword evidence="2" id="KW-0479">Metal-binding</keyword>
<keyword evidence="2" id="KW-0547">Nucleotide-binding</keyword>
<dbReference type="OrthoDB" id="9802097at2"/>
<comment type="subunit">
    <text evidence="2">Homodimer.</text>
</comment>
<evidence type="ECO:0000313" key="4">
    <source>
        <dbReference type="Proteomes" id="UP000198346"/>
    </source>
</evidence>
<feature type="binding site" evidence="2">
    <location>
        <position position="118"/>
    </location>
    <ligand>
        <name>Mg(2+)</name>
        <dbReference type="ChEBI" id="CHEBI:18420"/>
    </ligand>
</feature>
<proteinExistence type="inferred from homology"/>
<comment type="similarity">
    <text evidence="2">Belongs to the dethiobiotin synthetase family.</text>
</comment>
<evidence type="ECO:0000256" key="1">
    <source>
        <dbReference type="ARBA" id="ARBA00022756"/>
    </source>
</evidence>
<dbReference type="GO" id="GO:0004141">
    <property type="term" value="F:dethiobiotin synthase activity"/>
    <property type="evidence" value="ECO:0007669"/>
    <property type="project" value="UniProtKB-UniRule"/>
</dbReference>
<comment type="cofactor">
    <cofactor evidence="2">
        <name>Mg(2+)</name>
        <dbReference type="ChEBI" id="CHEBI:18420"/>
    </cofactor>
</comment>
<dbReference type="CDD" id="cd03109">
    <property type="entry name" value="DTBS"/>
    <property type="match status" value="1"/>
</dbReference>
<feature type="binding site" evidence="2">
    <location>
        <position position="42"/>
    </location>
    <ligand>
        <name>substrate</name>
    </ligand>
</feature>
<evidence type="ECO:0000313" key="3">
    <source>
        <dbReference type="EMBL" id="SNT74204.1"/>
    </source>
</evidence>
<dbReference type="UniPathway" id="UPA00078">
    <property type="reaction ID" value="UER00161"/>
</dbReference>
<feature type="binding site" evidence="2">
    <location>
        <begin position="178"/>
        <end position="179"/>
    </location>
    <ligand>
        <name>ATP</name>
        <dbReference type="ChEBI" id="CHEBI:30616"/>
    </ligand>
</feature>
<dbReference type="Proteomes" id="UP000198346">
    <property type="component" value="Unassembled WGS sequence"/>
</dbReference>
<dbReference type="GO" id="GO:0009102">
    <property type="term" value="P:biotin biosynthetic process"/>
    <property type="evidence" value="ECO:0007669"/>
    <property type="project" value="UniProtKB-UniRule"/>
</dbReference>
<dbReference type="RefSeq" id="WP_089412575.1">
    <property type="nucleotide sequence ID" value="NZ_FZQA01000004.1"/>
</dbReference>
<comment type="pathway">
    <text evidence="2">Cofactor biosynthesis; biotin biosynthesis; biotin from 7,8-diaminononanoate: step 1/2.</text>
</comment>
<keyword evidence="2" id="KW-0436">Ligase</keyword>
<accession>A0A239PV76</accession>
<feature type="binding site" evidence="2">
    <location>
        <begin position="13"/>
        <end position="18"/>
    </location>
    <ligand>
        <name>ATP</name>
        <dbReference type="ChEBI" id="CHEBI:30616"/>
    </ligand>
</feature>
<name>A0A239PV76_9PROT</name>
<gene>
    <name evidence="2" type="primary">bioD</name>
    <name evidence="3" type="ORF">SAMN06297382_2114</name>
</gene>
<keyword evidence="4" id="KW-1185">Reference proteome</keyword>
<dbReference type="InterPro" id="IPR027417">
    <property type="entry name" value="P-loop_NTPase"/>
</dbReference>
<feature type="binding site" evidence="2">
    <location>
        <position position="53"/>
    </location>
    <ligand>
        <name>ATP</name>
        <dbReference type="ChEBI" id="CHEBI:30616"/>
    </ligand>
</feature>
<dbReference type="AlphaFoldDB" id="A0A239PV76"/>
<feature type="binding site" evidence="2">
    <location>
        <position position="17"/>
    </location>
    <ligand>
        <name>Mg(2+)</name>
        <dbReference type="ChEBI" id="CHEBI:18420"/>
    </ligand>
</feature>
<keyword evidence="1 2" id="KW-0093">Biotin biosynthesis</keyword>
<feature type="binding site" evidence="2">
    <location>
        <begin position="206"/>
        <end position="208"/>
    </location>
    <ligand>
        <name>ATP</name>
        <dbReference type="ChEBI" id="CHEBI:30616"/>
    </ligand>
</feature>
<feature type="binding site" evidence="2">
    <location>
        <position position="53"/>
    </location>
    <ligand>
        <name>Mg(2+)</name>
        <dbReference type="ChEBI" id="CHEBI:18420"/>
    </ligand>
</feature>
<dbReference type="InterPro" id="IPR004472">
    <property type="entry name" value="DTB_synth_BioD"/>
</dbReference>
<organism evidence="3 4">
    <name type="scientific">Amphiplicatus metriothermophilus</name>
    <dbReference type="NCBI Taxonomy" id="1519374"/>
    <lineage>
        <taxon>Bacteria</taxon>
        <taxon>Pseudomonadati</taxon>
        <taxon>Pseudomonadota</taxon>
        <taxon>Alphaproteobacteria</taxon>
        <taxon>Parvularculales</taxon>
        <taxon>Parvularculaceae</taxon>
        <taxon>Amphiplicatus</taxon>
    </lineage>
</organism>
<comment type="catalytic activity">
    <reaction evidence="2">
        <text>(7R,8S)-7,8-diammoniononanoate + CO2 + ATP = (4R,5S)-dethiobiotin + ADP + phosphate + 3 H(+)</text>
        <dbReference type="Rhea" id="RHEA:15805"/>
        <dbReference type="ChEBI" id="CHEBI:15378"/>
        <dbReference type="ChEBI" id="CHEBI:16526"/>
        <dbReference type="ChEBI" id="CHEBI:30616"/>
        <dbReference type="ChEBI" id="CHEBI:43474"/>
        <dbReference type="ChEBI" id="CHEBI:149469"/>
        <dbReference type="ChEBI" id="CHEBI:149473"/>
        <dbReference type="ChEBI" id="CHEBI:456216"/>
        <dbReference type="EC" id="6.3.3.3"/>
    </reaction>
</comment>
<dbReference type="PANTHER" id="PTHR43210:SF5">
    <property type="entry name" value="DETHIOBIOTIN SYNTHETASE"/>
    <property type="match status" value="1"/>
</dbReference>
<comment type="caution">
    <text evidence="2">Lacks conserved residue(s) required for the propagation of feature annotation.</text>
</comment>
<reference evidence="3 4" key="1">
    <citation type="submission" date="2017-07" db="EMBL/GenBank/DDBJ databases">
        <authorList>
            <person name="Sun Z.S."/>
            <person name="Albrecht U."/>
            <person name="Echele G."/>
            <person name="Lee C.C."/>
        </authorList>
    </citation>
    <scope>NUCLEOTIDE SEQUENCE [LARGE SCALE GENOMIC DNA]</scope>
    <source>
        <strain evidence="3 4">CGMCC 1.12710</strain>
    </source>
</reference>